<dbReference type="SUPFAM" id="SSF48163">
    <property type="entry name" value="An anticodon-binding domain of class I aminoacyl-tRNA synthetases"/>
    <property type="match status" value="1"/>
</dbReference>
<keyword evidence="7" id="KW-0963">Cytoplasm</keyword>
<keyword evidence="3 7" id="KW-0547">Nucleotide-binding</keyword>
<dbReference type="Gene3D" id="1.10.10.350">
    <property type="match status" value="1"/>
</dbReference>
<proteinExistence type="inferred from homology"/>
<dbReference type="GO" id="GO:0006424">
    <property type="term" value="P:glutamyl-tRNA aminoacylation"/>
    <property type="evidence" value="ECO:0007669"/>
    <property type="project" value="UniProtKB-UniRule"/>
</dbReference>
<dbReference type="EMBL" id="MFQK01000007">
    <property type="protein sequence ID" value="OGH81249.1"/>
    <property type="molecule type" value="Genomic_DNA"/>
</dbReference>
<dbReference type="Pfam" id="PF19269">
    <property type="entry name" value="Anticodon_2"/>
    <property type="match status" value="1"/>
</dbReference>
<evidence type="ECO:0000313" key="10">
    <source>
        <dbReference type="EMBL" id="OGH81249.1"/>
    </source>
</evidence>
<dbReference type="GO" id="GO:0004818">
    <property type="term" value="F:glutamate-tRNA ligase activity"/>
    <property type="evidence" value="ECO:0007669"/>
    <property type="project" value="UniProtKB-UniRule"/>
</dbReference>
<comment type="similarity">
    <text evidence="1 7">Belongs to the class-I aminoacyl-tRNA synthetase family. Glutamate--tRNA ligase type 1 subfamily.</text>
</comment>
<feature type="short sequence motif" description="'HIGH' region" evidence="7">
    <location>
        <begin position="8"/>
        <end position="18"/>
    </location>
</feature>
<dbReference type="GO" id="GO:0008270">
    <property type="term" value="F:zinc ion binding"/>
    <property type="evidence" value="ECO:0007669"/>
    <property type="project" value="InterPro"/>
</dbReference>
<comment type="catalytic activity">
    <reaction evidence="7">
        <text>tRNA(Glu) + L-glutamate + ATP = L-glutamyl-tRNA(Glu) + AMP + diphosphate</text>
        <dbReference type="Rhea" id="RHEA:23540"/>
        <dbReference type="Rhea" id="RHEA-COMP:9663"/>
        <dbReference type="Rhea" id="RHEA-COMP:9680"/>
        <dbReference type="ChEBI" id="CHEBI:29985"/>
        <dbReference type="ChEBI" id="CHEBI:30616"/>
        <dbReference type="ChEBI" id="CHEBI:33019"/>
        <dbReference type="ChEBI" id="CHEBI:78442"/>
        <dbReference type="ChEBI" id="CHEBI:78520"/>
        <dbReference type="ChEBI" id="CHEBI:456215"/>
        <dbReference type="EC" id="6.1.1.17"/>
    </reaction>
</comment>
<dbReference type="SUPFAM" id="SSF52374">
    <property type="entry name" value="Nucleotidylyl transferase"/>
    <property type="match status" value="1"/>
</dbReference>
<dbReference type="Proteomes" id="UP000178726">
    <property type="component" value="Unassembled WGS sequence"/>
</dbReference>
<evidence type="ECO:0000256" key="1">
    <source>
        <dbReference type="ARBA" id="ARBA00007894"/>
    </source>
</evidence>
<dbReference type="InterPro" id="IPR000924">
    <property type="entry name" value="Glu/Gln-tRNA-synth"/>
</dbReference>
<comment type="function">
    <text evidence="7">Catalyzes the attachment of glutamate to tRNA(Glu) in a two-step reaction: glutamate is first activated by ATP to form Glu-AMP and then transferred to the acceptor end of tRNA(Glu).</text>
</comment>
<dbReference type="EC" id="6.1.1.17" evidence="7"/>
<dbReference type="GO" id="GO:0005524">
    <property type="term" value="F:ATP binding"/>
    <property type="evidence" value="ECO:0007669"/>
    <property type="project" value="UniProtKB-UniRule"/>
</dbReference>
<dbReference type="PROSITE" id="PS00178">
    <property type="entry name" value="AA_TRNA_LIGASE_I"/>
    <property type="match status" value="1"/>
</dbReference>
<dbReference type="Gene3D" id="3.40.50.620">
    <property type="entry name" value="HUPs"/>
    <property type="match status" value="1"/>
</dbReference>
<evidence type="ECO:0000256" key="5">
    <source>
        <dbReference type="ARBA" id="ARBA00022917"/>
    </source>
</evidence>
<dbReference type="InterPro" id="IPR020751">
    <property type="entry name" value="aa-tRNA-synth_I_codon-bd_sub2"/>
</dbReference>
<keyword evidence="6 7" id="KW-0030">Aminoacyl-tRNA synthetase</keyword>
<evidence type="ECO:0000256" key="4">
    <source>
        <dbReference type="ARBA" id="ARBA00022840"/>
    </source>
</evidence>
<dbReference type="InterPro" id="IPR008925">
    <property type="entry name" value="aa_tRNA-synth_I_cd-bd_sf"/>
</dbReference>
<accession>A0A1F6NBM2</accession>
<keyword evidence="5 7" id="KW-0648">Protein biosynthesis</keyword>
<dbReference type="InterPro" id="IPR014729">
    <property type="entry name" value="Rossmann-like_a/b/a_fold"/>
</dbReference>
<dbReference type="PANTHER" id="PTHR43311:SF2">
    <property type="entry name" value="GLUTAMATE--TRNA LIGASE, MITOCHONDRIAL-RELATED"/>
    <property type="match status" value="1"/>
</dbReference>
<evidence type="ECO:0000256" key="6">
    <source>
        <dbReference type="ARBA" id="ARBA00023146"/>
    </source>
</evidence>
<evidence type="ECO:0000259" key="8">
    <source>
        <dbReference type="Pfam" id="PF00749"/>
    </source>
</evidence>
<feature type="domain" description="Aminoacyl-tRNA synthetase class I anticodon-binding" evidence="9">
    <location>
        <begin position="342"/>
        <end position="494"/>
    </location>
</feature>
<keyword evidence="2 7" id="KW-0436">Ligase</keyword>
<dbReference type="FunFam" id="3.40.50.620:FF:000045">
    <property type="entry name" value="Glutamate--tRNA ligase, mitochondrial"/>
    <property type="match status" value="1"/>
</dbReference>
<dbReference type="PRINTS" id="PR00987">
    <property type="entry name" value="TRNASYNTHGLU"/>
</dbReference>
<dbReference type="InterPro" id="IPR045462">
    <property type="entry name" value="aa-tRNA-synth_I_cd-bd"/>
</dbReference>
<dbReference type="AlphaFoldDB" id="A0A1F6NBM2"/>
<comment type="subcellular location">
    <subcellularLocation>
        <location evidence="7">Cytoplasm</location>
    </subcellularLocation>
</comment>
<keyword evidence="4 7" id="KW-0067">ATP-binding</keyword>
<dbReference type="InterPro" id="IPR049940">
    <property type="entry name" value="GluQ/Sye"/>
</dbReference>
<dbReference type="NCBIfam" id="TIGR00464">
    <property type="entry name" value="gltX_bact"/>
    <property type="match status" value="1"/>
</dbReference>
<dbReference type="InterPro" id="IPR001412">
    <property type="entry name" value="aa-tRNA-synth_I_CS"/>
</dbReference>
<dbReference type="CDD" id="cd00808">
    <property type="entry name" value="GluRS_core"/>
    <property type="match status" value="1"/>
</dbReference>
<evidence type="ECO:0000256" key="2">
    <source>
        <dbReference type="ARBA" id="ARBA00022598"/>
    </source>
</evidence>
<evidence type="ECO:0000313" key="11">
    <source>
        <dbReference type="Proteomes" id="UP000178726"/>
    </source>
</evidence>
<dbReference type="InterPro" id="IPR020058">
    <property type="entry name" value="Glu/Gln-tRNA-synth_Ib_cat-dom"/>
</dbReference>
<sequence length="498" mass="57214">MIRTRFAPSPTGYLHVGGLRTALYSYLFAKKQKGKFLVRIEDTDRERLVADGTLNILQSLDWAGIVQDEGVCLAKDKNQIDQKGDRGPYIQSERLSIYRKYAEELLQKKAAYYCFCMPERLEELRDQQTKNKMPTGYDQHCLKTIPPEEAQKRVKAGERHVVRLAMPKIGETVFFDLIRGEVRIKNELVDDQILIKSDGFPTYHLAVVVDDHTMEISHVIRGEEWISSTPKHLQLYLNFGWKPPEFAHLPLLLNTDKSKLSKRQGDVAVVDYQKKGYLPEALVNFVAFLGWNPGGEQEIFGLDELIKAFSLEKVGKGGSVFNIEKLDWFNKEYLKRLDPAALLKRAWPWLVEAKLIDEKKLEDKKYSDWLARVLMLERERVTTLSELPAAIRFIFSVPDYPVEMLVWKKGTREEVKKVIPDLLAYLETLKDIDWHTKTLEDNIKTWIEANSFQVGSVLWPFRVALSGLEKSPGPFEIAAVLGKAEVVTRLKAAIHKVI</sequence>
<feature type="binding site" evidence="7">
    <location>
        <position position="262"/>
    </location>
    <ligand>
        <name>ATP</name>
        <dbReference type="ChEBI" id="CHEBI:30616"/>
    </ligand>
</feature>
<dbReference type="PANTHER" id="PTHR43311">
    <property type="entry name" value="GLUTAMATE--TRNA LIGASE"/>
    <property type="match status" value="1"/>
</dbReference>
<evidence type="ECO:0000256" key="7">
    <source>
        <dbReference type="HAMAP-Rule" id="MF_00022"/>
    </source>
</evidence>
<gene>
    <name evidence="7" type="primary">gltX</name>
    <name evidence="10" type="ORF">A3I29_02505</name>
</gene>
<evidence type="ECO:0000259" key="9">
    <source>
        <dbReference type="Pfam" id="PF19269"/>
    </source>
</evidence>
<organism evidence="10 11">
    <name type="scientific">Candidatus Magasanikbacteria bacterium RIFCSPLOWO2_02_FULL_44_11</name>
    <dbReference type="NCBI Taxonomy" id="1798689"/>
    <lineage>
        <taxon>Bacteria</taxon>
        <taxon>Candidatus Magasanikiibacteriota</taxon>
    </lineage>
</organism>
<dbReference type="GO" id="GO:0000049">
    <property type="term" value="F:tRNA binding"/>
    <property type="evidence" value="ECO:0007669"/>
    <property type="project" value="InterPro"/>
</dbReference>
<dbReference type="Pfam" id="PF00749">
    <property type="entry name" value="tRNA-synt_1c"/>
    <property type="match status" value="1"/>
</dbReference>
<dbReference type="STRING" id="1798689.A3I29_02505"/>
<comment type="subunit">
    <text evidence="7">Monomer.</text>
</comment>
<dbReference type="InterPro" id="IPR033910">
    <property type="entry name" value="GluRS_core"/>
</dbReference>
<feature type="short sequence motif" description="'KMSKS' region" evidence="7">
    <location>
        <begin position="259"/>
        <end position="263"/>
    </location>
</feature>
<dbReference type="HAMAP" id="MF_00022">
    <property type="entry name" value="Glu_tRNA_synth_type1"/>
    <property type="match status" value="1"/>
</dbReference>
<comment type="caution">
    <text evidence="10">The sequence shown here is derived from an EMBL/GenBank/DDBJ whole genome shotgun (WGS) entry which is preliminary data.</text>
</comment>
<dbReference type="GO" id="GO:0005737">
    <property type="term" value="C:cytoplasm"/>
    <property type="evidence" value="ECO:0007669"/>
    <property type="project" value="UniProtKB-SubCell"/>
</dbReference>
<evidence type="ECO:0000256" key="3">
    <source>
        <dbReference type="ARBA" id="ARBA00022741"/>
    </source>
</evidence>
<feature type="domain" description="Glutamyl/glutaminyl-tRNA synthetase class Ib catalytic" evidence="8">
    <location>
        <begin position="2"/>
        <end position="328"/>
    </location>
</feature>
<dbReference type="InterPro" id="IPR004527">
    <property type="entry name" value="Glu-tRNA-ligase_bac/mito"/>
</dbReference>
<reference evidence="10 11" key="1">
    <citation type="journal article" date="2016" name="Nat. Commun.">
        <title>Thousands of microbial genomes shed light on interconnected biogeochemical processes in an aquifer system.</title>
        <authorList>
            <person name="Anantharaman K."/>
            <person name="Brown C.T."/>
            <person name="Hug L.A."/>
            <person name="Sharon I."/>
            <person name="Castelle C.J."/>
            <person name="Probst A.J."/>
            <person name="Thomas B.C."/>
            <person name="Singh A."/>
            <person name="Wilkins M.J."/>
            <person name="Karaoz U."/>
            <person name="Brodie E.L."/>
            <person name="Williams K.H."/>
            <person name="Hubbard S.S."/>
            <person name="Banfield J.F."/>
        </authorList>
    </citation>
    <scope>NUCLEOTIDE SEQUENCE [LARGE SCALE GENOMIC DNA]</scope>
</reference>
<name>A0A1F6NBM2_9BACT</name>
<comment type="caution">
    <text evidence="7">Lacks conserved residue(s) required for the propagation of feature annotation.</text>
</comment>
<protein>
    <recommendedName>
        <fullName evidence="7">Glutamate--tRNA ligase</fullName>
        <ecNumber evidence="7">6.1.1.17</ecNumber>
    </recommendedName>
    <alternativeName>
        <fullName evidence="7">Glutamyl-tRNA synthetase</fullName>
        <shortName evidence="7">GluRS</shortName>
    </alternativeName>
</protein>